<accession>A0AC35EWA0</accession>
<proteinExistence type="predicted"/>
<name>A0AC35EWA0_9BILA</name>
<evidence type="ECO:0000313" key="2">
    <source>
        <dbReference type="WBParaSite" id="PS1159_v2.g11356.t1"/>
    </source>
</evidence>
<dbReference type="WBParaSite" id="PS1159_v2.g11356.t1">
    <property type="protein sequence ID" value="PS1159_v2.g11356.t1"/>
    <property type="gene ID" value="PS1159_v2.g11356"/>
</dbReference>
<sequence>MSKQNSRVVFYVSRLAQMVAFVTKDTHSKNTIFESYRGAWWSRRLAQEGITSLNVNVLSAVHADFISSIGSPLLYKEYCDAYNLDSNVQLLKYAFDLLRSSASEKDVTRFDKILDTSSSVFQMAECDPEALCKESFYIIEQLCPYNYKALQLLLSYMCQWSTLCAIPNLNDRVEEYRLLLLFLMGFERKNDFTLQETRWYLERQKRRQEQTSNAIDSMDFEMETDHDLLNVDERQIMLEKNYPPAARKHLPFHIFLLQNQDDYEKLIGPILANELDIQNVFEWLQLLERTSYICMPISRTVLVTTAISNKVREVVSQQSELNEDDIGTINKLLVTIKIKINMLKRLAIELNKLPLCMAKVRVLALVRDVGFYWLETSKDVTKEREAIFDFVHLLKNVLKKYECEFILDHYSVVVVEKTLYEDGAALVQHIFSEHINWNDRDDI</sequence>
<evidence type="ECO:0000313" key="1">
    <source>
        <dbReference type="Proteomes" id="UP000887580"/>
    </source>
</evidence>
<reference evidence="2" key="1">
    <citation type="submission" date="2022-11" db="UniProtKB">
        <authorList>
            <consortium name="WormBaseParasite"/>
        </authorList>
    </citation>
    <scope>IDENTIFICATION</scope>
</reference>
<organism evidence="1 2">
    <name type="scientific">Panagrolaimus sp. PS1159</name>
    <dbReference type="NCBI Taxonomy" id="55785"/>
    <lineage>
        <taxon>Eukaryota</taxon>
        <taxon>Metazoa</taxon>
        <taxon>Ecdysozoa</taxon>
        <taxon>Nematoda</taxon>
        <taxon>Chromadorea</taxon>
        <taxon>Rhabditida</taxon>
        <taxon>Tylenchina</taxon>
        <taxon>Panagrolaimomorpha</taxon>
        <taxon>Panagrolaimoidea</taxon>
        <taxon>Panagrolaimidae</taxon>
        <taxon>Panagrolaimus</taxon>
    </lineage>
</organism>
<dbReference type="Proteomes" id="UP000887580">
    <property type="component" value="Unplaced"/>
</dbReference>
<protein>
    <submittedName>
        <fullName evidence="2">Uncharacterized protein</fullName>
    </submittedName>
</protein>